<dbReference type="RefSeq" id="WP_039643373.1">
    <property type="nucleotide sequence ID" value="NZ_JXBL01000001.1"/>
</dbReference>
<keyword evidence="3" id="KW-1185">Reference proteome</keyword>
<sequence length="425" mass="47757">MGRDGSKVVSLEDERTRRAMAGKATGPDAVATPGVPGGATAWKQMNALLADPRAREVVRALPEQQFYRILTEVGMTDAVEFWELASPQQRMFILDMELWDSWNFSEEKSHQWLNHLLEAGEEAVLEQLPHMDTELLILMFKKEIIVGGGIGDLVSDEERVADWDHSFDNVYFITFRNAERARAVGSFIDIVFRNDRELYLGLMEGIKGELESELEELAYRFRSGRLADLGFPELEDALTIYARLSPDNFIPSAEKRLDLAPGITGLPMPAGYEESFLNRALALVESPVDQELTALVNSALVADGTALRSREGMEAIFRRVHGYLSIALEYLSEGDVERAAAIIGREYLSRLFRLGFGMVMELRKRHESLAVGDYATGRVLEGLRSTPPRFYRALDPDGIDGFREFRGVDDIRRIDELLARHGDPA</sequence>
<dbReference type="Proteomes" id="UP000031433">
    <property type="component" value="Unassembled WGS sequence"/>
</dbReference>
<evidence type="ECO:0000313" key="2">
    <source>
        <dbReference type="EMBL" id="KIE41589.1"/>
    </source>
</evidence>
<dbReference type="Pfam" id="PF19676">
    <property type="entry name" value="DUF6178"/>
    <property type="match status" value="1"/>
</dbReference>
<gene>
    <name evidence="2" type="ORF">SE37_02560</name>
</gene>
<feature type="region of interest" description="Disordered" evidence="1">
    <location>
        <begin position="1"/>
        <end position="34"/>
    </location>
</feature>
<organism evidence="2 3">
    <name type="scientific">Geobacter soli</name>
    <dbReference type="NCBI Taxonomy" id="1510391"/>
    <lineage>
        <taxon>Bacteria</taxon>
        <taxon>Pseudomonadati</taxon>
        <taxon>Thermodesulfobacteriota</taxon>
        <taxon>Desulfuromonadia</taxon>
        <taxon>Geobacterales</taxon>
        <taxon>Geobacteraceae</taxon>
        <taxon>Geobacter</taxon>
    </lineage>
</organism>
<accession>A0A0C1TL48</accession>
<proteinExistence type="predicted"/>
<dbReference type="AlphaFoldDB" id="A0A0C1TL48"/>
<protein>
    <submittedName>
        <fullName evidence="2">Uncharacterized protein</fullName>
    </submittedName>
</protein>
<name>A0A0C1TL48_9BACT</name>
<feature type="compositionally biased region" description="Basic and acidic residues" evidence="1">
    <location>
        <begin position="1"/>
        <end position="17"/>
    </location>
</feature>
<evidence type="ECO:0000313" key="3">
    <source>
        <dbReference type="Proteomes" id="UP000031433"/>
    </source>
</evidence>
<comment type="caution">
    <text evidence="2">The sequence shown here is derived from an EMBL/GenBank/DDBJ whole genome shotgun (WGS) entry which is preliminary data.</text>
</comment>
<reference evidence="2 3" key="1">
    <citation type="submission" date="2015-01" db="EMBL/GenBank/DDBJ databases">
        <title>Genome sequence of the anaerobic bacterium Geobacter soli GSS01, a dissimilatory Fe(III) reducer from soil.</title>
        <authorList>
            <person name="Yang G."/>
            <person name="Zhou S."/>
        </authorList>
    </citation>
    <scope>NUCLEOTIDE SEQUENCE [LARGE SCALE GENOMIC DNA]</scope>
    <source>
        <strain evidence="2 3">GSS01</strain>
    </source>
</reference>
<dbReference type="EMBL" id="JXBL01000001">
    <property type="protein sequence ID" value="KIE41589.1"/>
    <property type="molecule type" value="Genomic_DNA"/>
</dbReference>
<dbReference type="InterPro" id="IPR045750">
    <property type="entry name" value="DUF6178"/>
</dbReference>
<evidence type="ECO:0000256" key="1">
    <source>
        <dbReference type="SAM" id="MobiDB-lite"/>
    </source>
</evidence>